<organism evidence="2 3">
    <name type="scientific">Cnephaeus nilssonii</name>
    <name type="common">Northern bat</name>
    <name type="synonym">Eptesicus nilssonii</name>
    <dbReference type="NCBI Taxonomy" id="3371016"/>
    <lineage>
        <taxon>Eukaryota</taxon>
        <taxon>Metazoa</taxon>
        <taxon>Chordata</taxon>
        <taxon>Craniata</taxon>
        <taxon>Vertebrata</taxon>
        <taxon>Euteleostomi</taxon>
        <taxon>Mammalia</taxon>
        <taxon>Eutheria</taxon>
        <taxon>Laurasiatheria</taxon>
        <taxon>Chiroptera</taxon>
        <taxon>Yangochiroptera</taxon>
        <taxon>Vespertilionidae</taxon>
        <taxon>Cnephaeus</taxon>
    </lineage>
</organism>
<feature type="region of interest" description="Disordered" evidence="1">
    <location>
        <begin position="1"/>
        <end position="79"/>
    </location>
</feature>
<dbReference type="AlphaFoldDB" id="A0AA40HM28"/>
<name>A0AA40HM28_CNENI</name>
<gene>
    <name evidence="2" type="ORF">QTO34_006095</name>
</gene>
<proteinExistence type="predicted"/>
<evidence type="ECO:0000256" key="1">
    <source>
        <dbReference type="SAM" id="MobiDB-lite"/>
    </source>
</evidence>
<feature type="non-terminal residue" evidence="2">
    <location>
        <position position="143"/>
    </location>
</feature>
<reference evidence="2" key="1">
    <citation type="submission" date="2023-06" db="EMBL/GenBank/DDBJ databases">
        <title>Reference genome for the Northern bat (Eptesicus nilssonii), a most northern bat species.</title>
        <authorList>
            <person name="Laine V.N."/>
            <person name="Pulliainen A.T."/>
            <person name="Lilley T.M."/>
        </authorList>
    </citation>
    <scope>NUCLEOTIDE SEQUENCE</scope>
    <source>
        <strain evidence="2">BLF_Eptnil</strain>
        <tissue evidence="2">Kidney</tissue>
    </source>
</reference>
<dbReference type="Proteomes" id="UP001177744">
    <property type="component" value="Unassembled WGS sequence"/>
</dbReference>
<protein>
    <submittedName>
        <fullName evidence="2">Uncharacterized protein</fullName>
    </submittedName>
</protein>
<dbReference type="EMBL" id="JAULJE010000016">
    <property type="protein sequence ID" value="KAK1333709.1"/>
    <property type="molecule type" value="Genomic_DNA"/>
</dbReference>
<evidence type="ECO:0000313" key="2">
    <source>
        <dbReference type="EMBL" id="KAK1333709.1"/>
    </source>
</evidence>
<keyword evidence="3" id="KW-1185">Reference proteome</keyword>
<comment type="caution">
    <text evidence="2">The sequence shown here is derived from an EMBL/GenBank/DDBJ whole genome shotgun (WGS) entry which is preliminary data.</text>
</comment>
<evidence type="ECO:0000313" key="3">
    <source>
        <dbReference type="Proteomes" id="UP001177744"/>
    </source>
</evidence>
<feature type="compositionally biased region" description="Polar residues" evidence="1">
    <location>
        <begin position="1"/>
        <end position="16"/>
    </location>
</feature>
<sequence>MQSQIPDVRSGSTTQPEAGLTADEHSGSGRSISHFHGSTKEQPAASLTMGLRLGTLGSTQQWPPGSRHTPEASSQPPVLGAWLGAWPQTAASGGSLCKLLGAGRERGDVPTPPEEQTSQDIPLSQYLIQGKALTLFNSMKAER</sequence>
<accession>A0AA40HM28</accession>